<comment type="caution">
    <text evidence="4">The sequence shown here is derived from an EMBL/GenBank/DDBJ whole genome shotgun (WGS) entry which is preliminary data.</text>
</comment>
<feature type="modified residue" description="4-aspartylphosphate" evidence="2">
    <location>
        <position position="60"/>
    </location>
</feature>
<protein>
    <submittedName>
        <fullName evidence="4">Response regulator</fullName>
    </submittedName>
</protein>
<dbReference type="Pfam" id="PF00072">
    <property type="entry name" value="Response_reg"/>
    <property type="match status" value="1"/>
</dbReference>
<reference evidence="4 5" key="1">
    <citation type="submission" date="2019-03" db="EMBL/GenBank/DDBJ databases">
        <title>Ramlibacter rhizophilus CCTCC AB2015357, whole genome shotgun sequence.</title>
        <authorList>
            <person name="Zhang X."/>
            <person name="Feng G."/>
            <person name="Zhu H."/>
        </authorList>
    </citation>
    <scope>NUCLEOTIDE SEQUENCE [LARGE SCALE GENOMIC DNA]</scope>
    <source>
        <strain evidence="4 5">CCTCC AB2015357</strain>
    </source>
</reference>
<dbReference type="Gene3D" id="3.40.50.2300">
    <property type="match status" value="1"/>
</dbReference>
<dbReference type="OrthoDB" id="9179585at2"/>
<keyword evidence="5" id="KW-1185">Reference proteome</keyword>
<name>A0A4Z0C2Y5_9BURK</name>
<proteinExistence type="predicted"/>
<dbReference type="SUPFAM" id="SSF52172">
    <property type="entry name" value="CheY-like"/>
    <property type="match status" value="1"/>
</dbReference>
<evidence type="ECO:0000256" key="1">
    <source>
        <dbReference type="ARBA" id="ARBA00022553"/>
    </source>
</evidence>
<dbReference type="InterPro" id="IPR011006">
    <property type="entry name" value="CheY-like_superfamily"/>
</dbReference>
<evidence type="ECO:0000259" key="3">
    <source>
        <dbReference type="PROSITE" id="PS50110"/>
    </source>
</evidence>
<evidence type="ECO:0000313" key="4">
    <source>
        <dbReference type="EMBL" id="TFZ04848.1"/>
    </source>
</evidence>
<dbReference type="RefSeq" id="WP_135283730.1">
    <property type="nucleotide sequence ID" value="NZ_SMLL01000001.1"/>
</dbReference>
<dbReference type="PANTHER" id="PTHR45339:SF5">
    <property type="entry name" value="HISTIDINE KINASE"/>
    <property type="match status" value="1"/>
</dbReference>
<accession>A0A4Z0C2Y5</accession>
<sequence>MSADHLTQPIRVLVVDDNVDAAELVADLLSMLGYETSAAHDGESALRVWSTTRPDAVILDLGMPVMDGYEAARQIRKLSKSCLLIALSAWARPADVERGRIAGFDHHIAKPASVEQLLEALHSRLRAPVDLS</sequence>
<feature type="domain" description="Response regulatory" evidence="3">
    <location>
        <begin position="11"/>
        <end position="125"/>
    </location>
</feature>
<dbReference type="InterPro" id="IPR001789">
    <property type="entry name" value="Sig_transdc_resp-reg_receiver"/>
</dbReference>
<dbReference type="Proteomes" id="UP000297564">
    <property type="component" value="Unassembled WGS sequence"/>
</dbReference>
<dbReference type="AlphaFoldDB" id="A0A4Z0C2Y5"/>
<evidence type="ECO:0000256" key="2">
    <source>
        <dbReference type="PROSITE-ProRule" id="PRU00169"/>
    </source>
</evidence>
<keyword evidence="1 2" id="KW-0597">Phosphoprotein</keyword>
<gene>
    <name evidence="4" type="ORF">EZ242_03630</name>
</gene>
<dbReference type="EMBL" id="SMLL01000001">
    <property type="protein sequence ID" value="TFZ04848.1"/>
    <property type="molecule type" value="Genomic_DNA"/>
</dbReference>
<evidence type="ECO:0000313" key="5">
    <source>
        <dbReference type="Proteomes" id="UP000297564"/>
    </source>
</evidence>
<dbReference type="PROSITE" id="PS50110">
    <property type="entry name" value="RESPONSE_REGULATORY"/>
    <property type="match status" value="1"/>
</dbReference>
<organism evidence="4 5">
    <name type="scientific">Ramlibacter rhizophilus</name>
    <dbReference type="NCBI Taxonomy" id="1781167"/>
    <lineage>
        <taxon>Bacteria</taxon>
        <taxon>Pseudomonadati</taxon>
        <taxon>Pseudomonadota</taxon>
        <taxon>Betaproteobacteria</taxon>
        <taxon>Burkholderiales</taxon>
        <taxon>Comamonadaceae</taxon>
        <taxon>Ramlibacter</taxon>
    </lineage>
</organism>
<dbReference type="GO" id="GO:0000160">
    <property type="term" value="P:phosphorelay signal transduction system"/>
    <property type="evidence" value="ECO:0007669"/>
    <property type="project" value="InterPro"/>
</dbReference>
<dbReference type="PANTHER" id="PTHR45339">
    <property type="entry name" value="HYBRID SIGNAL TRANSDUCTION HISTIDINE KINASE J"/>
    <property type="match status" value="1"/>
</dbReference>
<dbReference type="SMART" id="SM00448">
    <property type="entry name" value="REC"/>
    <property type="match status" value="1"/>
</dbReference>